<gene>
    <name evidence="7" type="ORF">DLM86_31170</name>
</gene>
<name>A0A2V5JXR0_9BACL</name>
<comment type="subcellular location">
    <subcellularLocation>
        <location evidence="1">Endoplasmic reticulum</location>
    </subcellularLocation>
    <subcellularLocation>
        <location evidence="2">Membrane</location>
    </subcellularLocation>
</comment>
<dbReference type="NCBIfam" id="NF033611">
    <property type="entry name" value="SAVED"/>
    <property type="match status" value="1"/>
</dbReference>
<dbReference type="PANTHER" id="PTHR48182">
    <property type="entry name" value="PROTEIN SERAC1"/>
    <property type="match status" value="1"/>
</dbReference>
<dbReference type="AlphaFoldDB" id="A0A2V5JXR0"/>
<dbReference type="PANTHER" id="PTHR48182:SF2">
    <property type="entry name" value="PROTEIN SERAC1"/>
    <property type="match status" value="1"/>
</dbReference>
<evidence type="ECO:0000259" key="5">
    <source>
        <dbReference type="Pfam" id="PF12697"/>
    </source>
</evidence>
<evidence type="ECO:0000259" key="6">
    <source>
        <dbReference type="Pfam" id="PF18145"/>
    </source>
</evidence>
<dbReference type="Pfam" id="PF12697">
    <property type="entry name" value="Abhydrolase_6"/>
    <property type="match status" value="1"/>
</dbReference>
<protein>
    <recommendedName>
        <fullName evidence="9">AB hydrolase-1 domain-containing protein</fullName>
    </recommendedName>
</protein>
<feature type="domain" description="AB hydrolase-1" evidence="5">
    <location>
        <begin position="38"/>
        <end position="177"/>
    </location>
</feature>
<sequence>MWCCSLSRPRSLKKGEKMGVKKAALISKMDRQRKHAMIFVHGLHGDPDGTWRQSKKSKTLPELLALDEKLNAIDVYSFGYPSNLVVNYDFREVSKILHSEIKAHLTGKDIIFIAHSMGGLVVQQYLIDQFEQFNTTAVKQVKGIIYMAVPFEGSSKANFASWFVPYHKQVNSLIANNPLLQELRENWVKYVFRGGQENLPDAMRCTISQLALYGARDWVVSKKSASPFHVGAEVIASDTGHKDICKIDQFSTEYTHIKKFVLDTFTTQIISTPMIVHVYGWDKQGFKEEPHYPLDWTKHFQISASSRILPSQDIWSNEILPQINFVSKEWSEKWAKQGGIVRVYAKLCLTGALLFGSQLSFTKGVKLEVEHYGQIWSGDKEDPSYTIRPIYTPGNSSESRRAVLILSVTKDIYSEVEQHLVSTHSKFKKIINLLPATGPGRDSVRDNKQALSFAISVKNEIEQLKSEGINEIHLYLNTPLSVAFFVGHRLTASCPIQTFEFNGIGYVPSCQI</sequence>
<dbReference type="Gene3D" id="3.40.50.1820">
    <property type="entry name" value="alpha/beta hydrolase"/>
    <property type="match status" value="1"/>
</dbReference>
<keyword evidence="8" id="KW-1185">Reference proteome</keyword>
<dbReference type="InterPro" id="IPR040836">
    <property type="entry name" value="SAVED"/>
</dbReference>
<proteinExistence type="predicted"/>
<dbReference type="InterPro" id="IPR000073">
    <property type="entry name" value="AB_hydrolase_1"/>
</dbReference>
<accession>A0A2V5JXR0</accession>
<keyword evidence="3" id="KW-0256">Endoplasmic reticulum</keyword>
<evidence type="ECO:0000256" key="3">
    <source>
        <dbReference type="ARBA" id="ARBA00022824"/>
    </source>
</evidence>
<dbReference type="SUPFAM" id="SSF53474">
    <property type="entry name" value="alpha/beta-Hydrolases"/>
    <property type="match status" value="1"/>
</dbReference>
<dbReference type="GO" id="GO:0016020">
    <property type="term" value="C:membrane"/>
    <property type="evidence" value="ECO:0007669"/>
    <property type="project" value="UniProtKB-SubCell"/>
</dbReference>
<evidence type="ECO:0000313" key="8">
    <source>
        <dbReference type="Proteomes" id="UP000247476"/>
    </source>
</evidence>
<evidence type="ECO:0000256" key="1">
    <source>
        <dbReference type="ARBA" id="ARBA00004240"/>
    </source>
</evidence>
<dbReference type="InterPro" id="IPR052374">
    <property type="entry name" value="SERAC1"/>
</dbReference>
<comment type="caution">
    <text evidence="7">The sequence shown here is derived from an EMBL/GenBank/DDBJ whole genome shotgun (WGS) entry which is preliminary data.</text>
</comment>
<dbReference type="InterPro" id="IPR029058">
    <property type="entry name" value="AB_hydrolase_fold"/>
</dbReference>
<keyword evidence="4" id="KW-0472">Membrane</keyword>
<organism evidence="7 8">
    <name type="scientific">Paenibacillus flagellatus</name>
    <dbReference type="NCBI Taxonomy" id="2211139"/>
    <lineage>
        <taxon>Bacteria</taxon>
        <taxon>Bacillati</taxon>
        <taxon>Bacillota</taxon>
        <taxon>Bacilli</taxon>
        <taxon>Bacillales</taxon>
        <taxon>Paenibacillaceae</taxon>
        <taxon>Paenibacillus</taxon>
    </lineage>
</organism>
<dbReference type="EMBL" id="QJVJ01000025">
    <property type="protein sequence ID" value="PYI50004.1"/>
    <property type="molecule type" value="Genomic_DNA"/>
</dbReference>
<evidence type="ECO:0000256" key="2">
    <source>
        <dbReference type="ARBA" id="ARBA00004370"/>
    </source>
</evidence>
<evidence type="ECO:0008006" key="9">
    <source>
        <dbReference type="Google" id="ProtNLM"/>
    </source>
</evidence>
<evidence type="ECO:0000313" key="7">
    <source>
        <dbReference type="EMBL" id="PYI50004.1"/>
    </source>
</evidence>
<dbReference type="Proteomes" id="UP000247476">
    <property type="component" value="Unassembled WGS sequence"/>
</dbReference>
<feature type="domain" description="SMODS-associated and fused to various effectors" evidence="6">
    <location>
        <begin position="335"/>
        <end position="512"/>
    </location>
</feature>
<evidence type="ECO:0000256" key="4">
    <source>
        <dbReference type="ARBA" id="ARBA00023136"/>
    </source>
</evidence>
<reference evidence="7 8" key="1">
    <citation type="submission" date="2018-05" db="EMBL/GenBank/DDBJ databases">
        <title>Paenibacillus flagellatus sp. nov., isolated from selenium mineral soil.</title>
        <authorList>
            <person name="Dai X."/>
        </authorList>
    </citation>
    <scope>NUCLEOTIDE SEQUENCE [LARGE SCALE GENOMIC DNA]</scope>
    <source>
        <strain evidence="7 8">DXL2</strain>
    </source>
</reference>
<dbReference type="Pfam" id="PF18145">
    <property type="entry name" value="SAVED"/>
    <property type="match status" value="1"/>
</dbReference>